<organism evidence="1 2">
    <name type="scientific">Microthlaspi erraticum</name>
    <dbReference type="NCBI Taxonomy" id="1685480"/>
    <lineage>
        <taxon>Eukaryota</taxon>
        <taxon>Viridiplantae</taxon>
        <taxon>Streptophyta</taxon>
        <taxon>Embryophyta</taxon>
        <taxon>Tracheophyta</taxon>
        <taxon>Spermatophyta</taxon>
        <taxon>Magnoliopsida</taxon>
        <taxon>eudicotyledons</taxon>
        <taxon>Gunneridae</taxon>
        <taxon>Pentapetalae</taxon>
        <taxon>rosids</taxon>
        <taxon>malvids</taxon>
        <taxon>Brassicales</taxon>
        <taxon>Brassicaceae</taxon>
        <taxon>Coluteocarpeae</taxon>
        <taxon>Microthlaspi</taxon>
    </lineage>
</organism>
<accession>A0A6D2L9W1</accession>
<gene>
    <name evidence="1" type="ORF">MERR_LOCUS43895</name>
</gene>
<keyword evidence="2" id="KW-1185">Reference proteome</keyword>
<reference evidence="1" key="1">
    <citation type="submission" date="2020-01" db="EMBL/GenBank/DDBJ databases">
        <authorList>
            <person name="Mishra B."/>
        </authorList>
    </citation>
    <scope>NUCLEOTIDE SEQUENCE [LARGE SCALE GENOMIC DNA]</scope>
</reference>
<evidence type="ECO:0000313" key="1">
    <source>
        <dbReference type="EMBL" id="CAA7056659.1"/>
    </source>
</evidence>
<dbReference type="Proteomes" id="UP000467841">
    <property type="component" value="Unassembled WGS sequence"/>
</dbReference>
<sequence>MLFGFSGFYRQVRINVLIDGKLHFFCGKGQTQTDLQAIGSITIDIEEPSLSVISLPAKLEKSLKVLGELYGVLCVCAIHGGKLRVWKRDEAGEKWRLFLDQACPDANSWDCISVALDTIVLTKESCVCLYKFDTGFHQCNIPGCRDVFSYPQSLFLSREEGCCDQVSTV</sequence>
<comment type="caution">
    <text evidence="1">The sequence shown here is derived from an EMBL/GenBank/DDBJ whole genome shotgun (WGS) entry which is preliminary data.</text>
</comment>
<protein>
    <recommendedName>
        <fullName evidence="3">F-box associated domain-containing protein</fullName>
    </recommendedName>
</protein>
<dbReference type="EMBL" id="CACVBM020001651">
    <property type="protein sequence ID" value="CAA7056659.1"/>
    <property type="molecule type" value="Genomic_DNA"/>
</dbReference>
<proteinExistence type="predicted"/>
<evidence type="ECO:0000313" key="2">
    <source>
        <dbReference type="Proteomes" id="UP000467841"/>
    </source>
</evidence>
<name>A0A6D2L9W1_9BRAS</name>
<evidence type="ECO:0008006" key="3">
    <source>
        <dbReference type="Google" id="ProtNLM"/>
    </source>
</evidence>
<dbReference type="AlphaFoldDB" id="A0A6D2L9W1"/>